<feature type="transmembrane region" description="Helical" evidence="6">
    <location>
        <begin position="487"/>
        <end position="506"/>
    </location>
</feature>
<feature type="transmembrane region" description="Helical" evidence="6">
    <location>
        <begin position="129"/>
        <end position="147"/>
    </location>
</feature>
<evidence type="ECO:0000313" key="8">
    <source>
        <dbReference type="Proteomes" id="UP000230069"/>
    </source>
</evidence>
<feature type="transmembrane region" description="Helical" evidence="6">
    <location>
        <begin position="21"/>
        <end position="40"/>
    </location>
</feature>
<dbReference type="Gene3D" id="1.20.1250.20">
    <property type="entry name" value="MFS general substrate transporter like domains"/>
    <property type="match status" value="1"/>
</dbReference>
<feature type="transmembrane region" description="Helical" evidence="6">
    <location>
        <begin position="410"/>
        <end position="431"/>
    </location>
</feature>
<dbReference type="Pfam" id="PF00854">
    <property type="entry name" value="PTR2"/>
    <property type="match status" value="1"/>
</dbReference>
<keyword evidence="5 6" id="KW-0472">Membrane</keyword>
<dbReference type="PANTHER" id="PTHR11654">
    <property type="entry name" value="OLIGOPEPTIDE TRANSPORTER-RELATED"/>
    <property type="match status" value="1"/>
</dbReference>
<dbReference type="GO" id="GO:0016020">
    <property type="term" value="C:membrane"/>
    <property type="evidence" value="ECO:0007669"/>
    <property type="project" value="UniProtKB-SubCell"/>
</dbReference>
<dbReference type="Proteomes" id="UP000230069">
    <property type="component" value="Unassembled WGS sequence"/>
</dbReference>
<feature type="transmembrane region" description="Helical" evidence="6">
    <location>
        <begin position="371"/>
        <end position="390"/>
    </location>
</feature>
<gene>
    <name evidence="7" type="ORF">AQUCO_03400026v1</name>
</gene>
<evidence type="ECO:0000256" key="5">
    <source>
        <dbReference type="ARBA" id="ARBA00023136"/>
    </source>
</evidence>
<dbReference type="InterPro" id="IPR036259">
    <property type="entry name" value="MFS_trans_sf"/>
</dbReference>
<evidence type="ECO:0000256" key="6">
    <source>
        <dbReference type="SAM" id="Phobius"/>
    </source>
</evidence>
<feature type="transmembrane region" description="Helical" evidence="6">
    <location>
        <begin position="168"/>
        <end position="190"/>
    </location>
</feature>
<proteinExistence type="inferred from homology"/>
<feature type="transmembrane region" description="Helical" evidence="6">
    <location>
        <begin position="202"/>
        <end position="221"/>
    </location>
</feature>
<comment type="similarity">
    <text evidence="2">Belongs to the major facilitator superfamily. Proton-dependent oligopeptide transporter (POT/PTR) (TC 2.A.17) family.</text>
</comment>
<dbReference type="SUPFAM" id="SSF103473">
    <property type="entry name" value="MFS general substrate transporter"/>
    <property type="match status" value="1"/>
</dbReference>
<dbReference type="OrthoDB" id="8904098at2759"/>
<dbReference type="InterPro" id="IPR000109">
    <property type="entry name" value="POT_fam"/>
</dbReference>
<keyword evidence="8" id="KW-1185">Reference proteome</keyword>
<reference evidence="7 8" key="1">
    <citation type="submission" date="2017-09" db="EMBL/GenBank/DDBJ databases">
        <title>WGS assembly of Aquilegia coerulea Goldsmith.</title>
        <authorList>
            <person name="Hodges S."/>
            <person name="Kramer E."/>
            <person name="Nordborg M."/>
            <person name="Tomkins J."/>
            <person name="Borevitz J."/>
            <person name="Derieg N."/>
            <person name="Yan J."/>
            <person name="Mihaltcheva S."/>
            <person name="Hayes R.D."/>
            <person name="Rokhsar D."/>
        </authorList>
    </citation>
    <scope>NUCLEOTIDE SEQUENCE [LARGE SCALE GENOMIC DNA]</scope>
    <source>
        <strain evidence="8">cv. Goldsmith</strain>
    </source>
</reference>
<dbReference type="InParanoid" id="A0A2G5CX53"/>
<feature type="transmembrane region" description="Helical" evidence="6">
    <location>
        <begin position="330"/>
        <end position="350"/>
    </location>
</feature>
<name>A0A2G5CX53_AQUCA</name>
<keyword evidence="4 6" id="KW-1133">Transmembrane helix</keyword>
<comment type="subcellular location">
    <subcellularLocation>
        <location evidence="1">Membrane</location>
        <topology evidence="1">Multi-pass membrane protein</topology>
    </subcellularLocation>
</comment>
<dbReference type="GO" id="GO:0022857">
    <property type="term" value="F:transmembrane transporter activity"/>
    <property type="evidence" value="ECO:0007669"/>
    <property type="project" value="InterPro"/>
</dbReference>
<evidence type="ECO:0000256" key="2">
    <source>
        <dbReference type="ARBA" id="ARBA00005982"/>
    </source>
</evidence>
<evidence type="ECO:0000256" key="1">
    <source>
        <dbReference type="ARBA" id="ARBA00004141"/>
    </source>
</evidence>
<evidence type="ECO:0008006" key="9">
    <source>
        <dbReference type="Google" id="ProtNLM"/>
    </source>
</evidence>
<evidence type="ECO:0000256" key="4">
    <source>
        <dbReference type="ARBA" id="ARBA00022989"/>
    </source>
</evidence>
<evidence type="ECO:0000256" key="3">
    <source>
        <dbReference type="ARBA" id="ARBA00022692"/>
    </source>
</evidence>
<protein>
    <recommendedName>
        <fullName evidence="9">Major facilitator superfamily (MFS) profile domain-containing protein</fullName>
    </recommendedName>
</protein>
<feature type="transmembrane region" description="Helical" evidence="6">
    <location>
        <begin position="286"/>
        <end position="310"/>
    </location>
</feature>
<dbReference type="AlphaFoldDB" id="A0A2G5CX53"/>
<keyword evidence="3 6" id="KW-0812">Transmembrane</keyword>
<dbReference type="EMBL" id="KZ305051">
    <property type="protein sequence ID" value="PIA35843.1"/>
    <property type="molecule type" value="Genomic_DNA"/>
</dbReference>
<evidence type="ECO:0000313" key="7">
    <source>
        <dbReference type="EMBL" id="PIA35843.1"/>
    </source>
</evidence>
<feature type="transmembrane region" description="Helical" evidence="6">
    <location>
        <begin position="443"/>
        <end position="467"/>
    </location>
</feature>
<accession>A0A2G5CX53</accession>
<feature type="transmembrane region" description="Helical" evidence="6">
    <location>
        <begin position="60"/>
        <end position="82"/>
    </location>
</feature>
<sequence>MDEEYVNWRGRKIQSTKYGGIKCAVIACVVEVLENLVFISNASNFVTYFINSMHYPTAKAANMVTNFMGSAFLLTIFGGFISDSFISRFWTFMLFGIVELLGLIILAVQASDKSLLPAIGHQPSRGQEALLYLGLYAMATGVGGAKATLEAHGADQLDKSNKQLISSFFNWFFFCLSTGGIISATFMVWVEENKGWQTSFRLNIGLFSVALCIFASVVTLYRNKRPAGSPLTRIAKVLWHTARNWKSSLPFVQTPNGISHKKLKFLDKATINDAVSWEQVEETRTFLCLLPIFASTIMMNCCVAQLTTFSVQQGRVMNRKLGHNFEVPPASLSVIPLVVILSSIFLYEHLAARFMKNTPSKNNIFTPIKRIGLGLLLTSVAMVVAALVEIKRRNALENHVKVSVFWLGGQYLLLGFADMLTLGGMLDFFYSEAPDSMRSMSTALAWCATAMGFYLSSVLVSIANAVSRLGGHQWLGGKDLSTNRLELFYALLCVLNFVFFLNYVYWAKRY</sequence>
<feature type="transmembrane region" description="Helical" evidence="6">
    <location>
        <begin position="89"/>
        <end position="109"/>
    </location>
</feature>
<organism evidence="7 8">
    <name type="scientific">Aquilegia coerulea</name>
    <name type="common">Rocky mountain columbine</name>
    <dbReference type="NCBI Taxonomy" id="218851"/>
    <lineage>
        <taxon>Eukaryota</taxon>
        <taxon>Viridiplantae</taxon>
        <taxon>Streptophyta</taxon>
        <taxon>Embryophyta</taxon>
        <taxon>Tracheophyta</taxon>
        <taxon>Spermatophyta</taxon>
        <taxon>Magnoliopsida</taxon>
        <taxon>Ranunculales</taxon>
        <taxon>Ranunculaceae</taxon>
        <taxon>Thalictroideae</taxon>
        <taxon>Aquilegia</taxon>
    </lineage>
</organism>